<name>A0ABQ9K3E0_9CUCU</name>
<evidence type="ECO:0000313" key="1">
    <source>
        <dbReference type="EMBL" id="KAJ8984098.1"/>
    </source>
</evidence>
<dbReference type="Gene3D" id="3.80.10.10">
    <property type="entry name" value="Ribonuclease Inhibitor"/>
    <property type="match status" value="1"/>
</dbReference>
<keyword evidence="2" id="KW-1185">Reference proteome</keyword>
<protein>
    <submittedName>
        <fullName evidence="1">Uncharacterized protein</fullName>
    </submittedName>
</protein>
<organism evidence="1 2">
    <name type="scientific">Molorchus minor</name>
    <dbReference type="NCBI Taxonomy" id="1323400"/>
    <lineage>
        <taxon>Eukaryota</taxon>
        <taxon>Metazoa</taxon>
        <taxon>Ecdysozoa</taxon>
        <taxon>Arthropoda</taxon>
        <taxon>Hexapoda</taxon>
        <taxon>Insecta</taxon>
        <taxon>Pterygota</taxon>
        <taxon>Neoptera</taxon>
        <taxon>Endopterygota</taxon>
        <taxon>Coleoptera</taxon>
        <taxon>Polyphaga</taxon>
        <taxon>Cucujiformia</taxon>
        <taxon>Chrysomeloidea</taxon>
        <taxon>Cerambycidae</taxon>
        <taxon>Lamiinae</taxon>
        <taxon>Monochamini</taxon>
        <taxon>Molorchus</taxon>
    </lineage>
</organism>
<dbReference type="InterPro" id="IPR032675">
    <property type="entry name" value="LRR_dom_sf"/>
</dbReference>
<sequence length="72" mass="8223">MLVLCDNKIESLPANIANLHKLRSLLLHKNVLRTLPPEIIALKNLTEEESESLKLRHVHGQLLNSTIQEYKS</sequence>
<dbReference type="Proteomes" id="UP001162164">
    <property type="component" value="Unassembled WGS sequence"/>
</dbReference>
<proteinExistence type="predicted"/>
<dbReference type="EMBL" id="JAPWTJ010000047">
    <property type="protein sequence ID" value="KAJ8984098.1"/>
    <property type="molecule type" value="Genomic_DNA"/>
</dbReference>
<evidence type="ECO:0000313" key="2">
    <source>
        <dbReference type="Proteomes" id="UP001162164"/>
    </source>
</evidence>
<comment type="caution">
    <text evidence="1">The sequence shown here is derived from an EMBL/GenBank/DDBJ whole genome shotgun (WGS) entry which is preliminary data.</text>
</comment>
<dbReference type="SUPFAM" id="SSF52075">
    <property type="entry name" value="Outer arm dynein light chain 1"/>
    <property type="match status" value="1"/>
</dbReference>
<accession>A0ABQ9K3E0</accession>
<gene>
    <name evidence="1" type="ORF">NQ317_012755</name>
</gene>
<reference evidence="1" key="1">
    <citation type="journal article" date="2023" name="Insect Mol. Biol.">
        <title>Genome sequencing provides insights into the evolution of gene families encoding plant cell wall-degrading enzymes in longhorned beetles.</title>
        <authorList>
            <person name="Shin N.R."/>
            <person name="Okamura Y."/>
            <person name="Kirsch R."/>
            <person name="Pauchet Y."/>
        </authorList>
    </citation>
    <scope>NUCLEOTIDE SEQUENCE</scope>
    <source>
        <strain evidence="1">MMC_N1</strain>
    </source>
</reference>